<keyword evidence="2" id="KW-1185">Reference proteome</keyword>
<organism evidence="1 2">
    <name type="scientific">Arthrobacter gyeryongensis</name>
    <dbReference type="NCBI Taxonomy" id="1650592"/>
    <lineage>
        <taxon>Bacteria</taxon>
        <taxon>Bacillati</taxon>
        <taxon>Actinomycetota</taxon>
        <taxon>Actinomycetes</taxon>
        <taxon>Micrococcales</taxon>
        <taxon>Micrococcaceae</taxon>
        <taxon>Arthrobacter</taxon>
    </lineage>
</organism>
<reference evidence="2" key="1">
    <citation type="journal article" date="2019" name="Int. J. Syst. Evol. Microbiol.">
        <title>The Global Catalogue of Microorganisms (GCM) 10K type strain sequencing project: providing services to taxonomists for standard genome sequencing and annotation.</title>
        <authorList>
            <consortium name="The Broad Institute Genomics Platform"/>
            <consortium name="The Broad Institute Genome Sequencing Center for Infectious Disease"/>
            <person name="Wu L."/>
            <person name="Ma J."/>
        </authorList>
    </citation>
    <scope>NUCLEOTIDE SEQUENCE [LARGE SCALE GENOMIC DNA]</scope>
    <source>
        <strain evidence="2">JCM 18514</strain>
    </source>
</reference>
<dbReference type="RefSeq" id="WP_345449479.1">
    <property type="nucleotide sequence ID" value="NZ_BAABKK010000012.1"/>
</dbReference>
<name>A0ABP9SGY4_9MICC</name>
<evidence type="ECO:0000313" key="2">
    <source>
        <dbReference type="Proteomes" id="UP001500200"/>
    </source>
</evidence>
<comment type="caution">
    <text evidence="1">The sequence shown here is derived from an EMBL/GenBank/DDBJ whole genome shotgun (WGS) entry which is preliminary data.</text>
</comment>
<gene>
    <name evidence="1" type="ORF">GCM10023346_22640</name>
</gene>
<dbReference type="EMBL" id="BAABKK010000012">
    <property type="protein sequence ID" value="GAA5194644.1"/>
    <property type="molecule type" value="Genomic_DNA"/>
</dbReference>
<dbReference type="Gene3D" id="1.20.1290.30">
    <property type="match status" value="1"/>
</dbReference>
<accession>A0ABP9SGY4</accession>
<dbReference type="Proteomes" id="UP001500200">
    <property type="component" value="Unassembled WGS sequence"/>
</dbReference>
<protein>
    <submittedName>
        <fullName evidence="1">Uncharacterized protein</fullName>
    </submittedName>
</protein>
<proteinExistence type="predicted"/>
<sequence length="110" mass="12294">MKPDVLGDGSDWKTLSPDLEPIVIEPLRGLTLTVNHNNTISAHFEKYQVVGVLLALRDARIPMDADTMQGWALCSGVAGKNPERLAQYVRDIDSGKRPRARHVLRTDYIK</sequence>
<evidence type="ECO:0000313" key="1">
    <source>
        <dbReference type="EMBL" id="GAA5194644.1"/>
    </source>
</evidence>
<dbReference type="InterPro" id="IPR037210">
    <property type="entry name" value="YoaC-like_sf"/>
</dbReference>